<protein>
    <submittedName>
        <fullName evidence="1">Uncharacterized protein</fullName>
    </submittedName>
</protein>
<dbReference type="EMBL" id="JBHILM010000080">
    <property type="protein sequence ID" value="MFB5685267.1"/>
    <property type="molecule type" value="Genomic_DNA"/>
</dbReference>
<organism evidence="1 2">
    <name type="scientific">Paenibacillus terreus</name>
    <dbReference type="NCBI Taxonomy" id="1387834"/>
    <lineage>
        <taxon>Bacteria</taxon>
        <taxon>Bacillati</taxon>
        <taxon>Bacillota</taxon>
        <taxon>Bacilli</taxon>
        <taxon>Bacillales</taxon>
        <taxon>Paenibacillaceae</taxon>
        <taxon>Paenibacillus</taxon>
    </lineage>
</organism>
<keyword evidence="2" id="KW-1185">Reference proteome</keyword>
<name>A0ABV5BHR7_9BACL</name>
<proteinExistence type="predicted"/>
<evidence type="ECO:0000313" key="2">
    <source>
        <dbReference type="Proteomes" id="UP001580407"/>
    </source>
</evidence>
<accession>A0ABV5BHR7</accession>
<comment type="caution">
    <text evidence="1">The sequence shown here is derived from an EMBL/GenBank/DDBJ whole genome shotgun (WGS) entry which is preliminary data.</text>
</comment>
<gene>
    <name evidence="1" type="ORF">ACE3NQ_30645</name>
</gene>
<reference evidence="1 2" key="1">
    <citation type="submission" date="2024-09" db="EMBL/GenBank/DDBJ databases">
        <authorList>
            <person name="Ruan L."/>
        </authorList>
    </citation>
    <scope>NUCLEOTIDE SEQUENCE [LARGE SCALE GENOMIC DNA]</scope>
    <source>
        <strain evidence="1 2">D33</strain>
    </source>
</reference>
<feature type="non-terminal residue" evidence="1">
    <location>
        <position position="169"/>
    </location>
</feature>
<dbReference type="Proteomes" id="UP001580407">
    <property type="component" value="Unassembled WGS sequence"/>
</dbReference>
<sequence>MAIKTGYHFKFDFKTKGNMFGAKDHVKIVPAFYFVSKDGTKRQKVDLYYHNQTTGQKFVKIGSSQDTVTRSIVLNSPMRNISPIELSNTAKYVETYGFTDFLKQSSKKSTIGLYSLLDLNQRVRTLIGPASNIPKSVDPGRALASVQKWYGEYSLPAAPYVVPAGFNIA</sequence>
<evidence type="ECO:0000313" key="1">
    <source>
        <dbReference type="EMBL" id="MFB5685267.1"/>
    </source>
</evidence>